<evidence type="ECO:0000313" key="2">
    <source>
        <dbReference type="EMBL" id="AEJ61103.1"/>
    </source>
</evidence>
<proteinExistence type="predicted"/>
<accession>G0GBM5</accession>
<dbReference type="InterPro" id="IPR029063">
    <property type="entry name" value="SAM-dependent_MTases_sf"/>
</dbReference>
<dbReference type="OrthoDB" id="9808140at2"/>
<sequence length="263" mass="29670">MYHMKGNVPPSALIRRRFQDSFSSYEQHAIVQKKVAHMLCERVVSFAPPAPYIMEIGCGTGFLTRLLLNRCAPARLITNDLVPEAQTYLPPHPAVYFIAGDAEKIDYPAPLDIVIGGGVLQWIRHPEHVFQKALKALRKGGLVAFSIFGPLTMIEVTVLTHCRLPFRSLSWYVHTLRKTGFLPLIAEECFYTLFFSSALEALYHIKHTGTHAPGHGWKGSICEIVATYEKTWKQGNTVPLTYQVFLLIGRKPSNGTDNRDYRD</sequence>
<dbReference type="KEGG" id="stq:Spith_0828"/>
<name>G0GBM5_WINT7</name>
<dbReference type="STRING" id="869211.Spith_0828"/>
<dbReference type="CDD" id="cd02440">
    <property type="entry name" value="AdoMet_MTases"/>
    <property type="match status" value="1"/>
</dbReference>
<dbReference type="Gene3D" id="3.40.50.150">
    <property type="entry name" value="Vaccinia Virus protein VP39"/>
    <property type="match status" value="1"/>
</dbReference>
<dbReference type="Proteomes" id="UP000007254">
    <property type="component" value="Chromosome"/>
</dbReference>
<organism evidence="2 3">
    <name type="scientific">Winmispira thermophila (strain ATCC 700085 / DSM 6578 / Z-1203)</name>
    <name type="common">Spirochaeta thermophila</name>
    <dbReference type="NCBI Taxonomy" id="869211"/>
    <lineage>
        <taxon>Bacteria</taxon>
        <taxon>Pseudomonadati</taxon>
        <taxon>Spirochaetota</taxon>
        <taxon>Spirochaetia</taxon>
        <taxon>Winmispirales</taxon>
        <taxon>Winmispiraceae</taxon>
        <taxon>Winmispira</taxon>
    </lineage>
</organism>
<gene>
    <name evidence="2" type="ordered locus">Spith_0828</name>
</gene>
<keyword evidence="3" id="KW-1185">Reference proteome</keyword>
<protein>
    <submittedName>
        <fullName evidence="2">Methyltransferase type 11</fullName>
    </submittedName>
</protein>
<dbReference type="SUPFAM" id="SSF53335">
    <property type="entry name" value="S-adenosyl-L-methionine-dependent methyltransferases"/>
    <property type="match status" value="1"/>
</dbReference>
<dbReference type="EMBL" id="CP002903">
    <property type="protein sequence ID" value="AEJ61103.1"/>
    <property type="molecule type" value="Genomic_DNA"/>
</dbReference>
<dbReference type="PANTHER" id="PTHR43861">
    <property type="entry name" value="TRANS-ACONITATE 2-METHYLTRANSFERASE-RELATED"/>
    <property type="match status" value="1"/>
</dbReference>
<dbReference type="HOGENOM" id="CLU_046586_2_3_12"/>
<feature type="domain" description="Methyltransferase type 11" evidence="1">
    <location>
        <begin position="55"/>
        <end position="145"/>
    </location>
</feature>
<reference evidence="2 3" key="1">
    <citation type="submission" date="2011-06" db="EMBL/GenBank/DDBJ databases">
        <title>The complete genome of Spirochaeta thermophila DSM 6578.</title>
        <authorList>
            <consortium name="US DOE Joint Genome Institute (JGI-PGF)"/>
            <person name="Lucas S."/>
            <person name="Lapidus A."/>
            <person name="Bruce D."/>
            <person name="Goodwin L."/>
            <person name="Pitluck S."/>
            <person name="Peters L."/>
            <person name="Kyrpides N."/>
            <person name="Mavromatis K."/>
            <person name="Ivanova N."/>
            <person name="Mikailova N."/>
            <person name="Pagani I."/>
            <person name="Chertkov O."/>
            <person name="Detter J.C."/>
            <person name="Tapia R."/>
            <person name="Han C."/>
            <person name="Land M."/>
            <person name="Hauser L."/>
            <person name="Markowitz V."/>
            <person name="Cheng J.-F."/>
            <person name="Hugenholtz P."/>
            <person name="Woyke T."/>
            <person name="Wu D."/>
            <person name="Spring S."/>
            <person name="Merkhoffer B."/>
            <person name="Schneider S."/>
            <person name="Klenk H.-P."/>
            <person name="Eisen J.A."/>
        </authorList>
    </citation>
    <scope>NUCLEOTIDE SEQUENCE [LARGE SCALE GENOMIC DNA]</scope>
    <source>
        <strain evidence="3">ATCC 700085 / DSM 6578 / Z-1203</strain>
    </source>
</reference>
<dbReference type="GO" id="GO:0008757">
    <property type="term" value="F:S-adenosylmethionine-dependent methyltransferase activity"/>
    <property type="evidence" value="ECO:0007669"/>
    <property type="project" value="InterPro"/>
</dbReference>
<keyword evidence="2" id="KW-0808">Transferase</keyword>
<dbReference type="InterPro" id="IPR013216">
    <property type="entry name" value="Methyltransf_11"/>
</dbReference>
<evidence type="ECO:0000313" key="3">
    <source>
        <dbReference type="Proteomes" id="UP000007254"/>
    </source>
</evidence>
<keyword evidence="2" id="KW-0489">Methyltransferase</keyword>
<dbReference type="Pfam" id="PF08241">
    <property type="entry name" value="Methyltransf_11"/>
    <property type="match status" value="1"/>
</dbReference>
<evidence type="ECO:0000259" key="1">
    <source>
        <dbReference type="Pfam" id="PF08241"/>
    </source>
</evidence>
<dbReference type="GO" id="GO:0032259">
    <property type="term" value="P:methylation"/>
    <property type="evidence" value="ECO:0007669"/>
    <property type="project" value="UniProtKB-KW"/>
</dbReference>
<dbReference type="AlphaFoldDB" id="G0GBM5"/>